<keyword evidence="8" id="KW-1185">Reference proteome</keyword>
<evidence type="ECO:0000313" key="8">
    <source>
        <dbReference type="Proteomes" id="UP000770785"/>
    </source>
</evidence>
<comment type="caution">
    <text evidence="7">The sequence shown here is derived from an EMBL/GenBank/DDBJ whole genome shotgun (WGS) entry which is preliminary data.</text>
</comment>
<protein>
    <submittedName>
        <fullName evidence="7">Glutathionylspermidine synthase</fullName>
    </submittedName>
</protein>
<keyword evidence="4" id="KW-0067">ATP-binding</keyword>
<dbReference type="EMBL" id="JAATJH010000002">
    <property type="protein sequence ID" value="NJC25717.1"/>
    <property type="molecule type" value="Genomic_DNA"/>
</dbReference>
<evidence type="ECO:0000259" key="6">
    <source>
        <dbReference type="Pfam" id="PF03738"/>
    </source>
</evidence>
<evidence type="ECO:0000256" key="1">
    <source>
        <dbReference type="ARBA" id="ARBA00022598"/>
    </source>
</evidence>
<dbReference type="SUPFAM" id="SSF52440">
    <property type="entry name" value="PreATP-grasp domain"/>
    <property type="match status" value="1"/>
</dbReference>
<dbReference type="RefSeq" id="WP_168036503.1">
    <property type="nucleotide sequence ID" value="NZ_JAATJH010000002.1"/>
</dbReference>
<reference evidence="7 8" key="1">
    <citation type="submission" date="2020-03" db="EMBL/GenBank/DDBJ databases">
        <title>Genomic Encyclopedia of Type Strains, Phase IV (KMG-IV): sequencing the most valuable type-strain genomes for metagenomic binning, comparative biology and taxonomic classification.</title>
        <authorList>
            <person name="Goeker M."/>
        </authorList>
    </citation>
    <scope>NUCLEOTIDE SEQUENCE [LARGE SCALE GENOMIC DNA]</scope>
    <source>
        <strain evidence="7 8">DSM 105096</strain>
    </source>
</reference>
<evidence type="ECO:0000256" key="2">
    <source>
        <dbReference type="ARBA" id="ARBA00022723"/>
    </source>
</evidence>
<dbReference type="InterPro" id="IPR005494">
    <property type="entry name" value="GSPS_pre-ATP-grasp-like_dom"/>
</dbReference>
<keyword evidence="3" id="KW-0547">Nucleotide-binding</keyword>
<dbReference type="Gene3D" id="3.30.1490.330">
    <property type="match status" value="1"/>
</dbReference>
<proteinExistence type="predicted"/>
<name>A0ABX0X961_9BACT</name>
<sequence>MDKRLRDAPVLPEKFFRQHGLEYYATGENHDYLSDEILLVSAEEEANALRVADELFEILRSTAKRCLIDPSRLDRMGIPERARPLVQWSFENEWDDYCFGRFDFAGGLDGLPLQLLELNADTSSLLPEATIIQPEVVRKAGFKPLKNTVEKALTEQFTKIKAARGKAIAAGAHLGHEDDRLNLETLLKIARKAKWQADEVELPELIFEEEGGLLVEKGEDKYTRYYYLLKFFPWDWALTEEPQLWDLLEKLCTKNLVRVLNPAWTMLLQNKALLAYAWQDNPGHPALLPTAFDPADLPNPALGYVRKPIYGRMGENIMISRTGRGVDAETRGDYGAQQTIYQQLAPFGMDDEDYRYQLSVFMTPGASGLCCRRGEGLILGDEGEFVSLGVHSQNGSSAKPGWKFW</sequence>
<keyword evidence="1" id="KW-0436">Ligase</keyword>
<evidence type="ECO:0000256" key="5">
    <source>
        <dbReference type="ARBA" id="ARBA00022842"/>
    </source>
</evidence>
<dbReference type="Pfam" id="PF03738">
    <property type="entry name" value="GSP_synth"/>
    <property type="match status" value="1"/>
</dbReference>
<dbReference type="Proteomes" id="UP000770785">
    <property type="component" value="Unassembled WGS sequence"/>
</dbReference>
<feature type="domain" description="Glutathionylspermidine synthase pre-ATP-grasp-like" evidence="6">
    <location>
        <begin position="15"/>
        <end position="387"/>
    </location>
</feature>
<evidence type="ECO:0000313" key="7">
    <source>
        <dbReference type="EMBL" id="NJC25717.1"/>
    </source>
</evidence>
<keyword evidence="5" id="KW-0460">Magnesium</keyword>
<keyword evidence="2" id="KW-0479">Metal-binding</keyword>
<dbReference type="SUPFAM" id="SSF56059">
    <property type="entry name" value="Glutathione synthetase ATP-binding domain-like"/>
    <property type="match status" value="1"/>
</dbReference>
<dbReference type="InterPro" id="IPR016185">
    <property type="entry name" value="PreATP-grasp_dom_sf"/>
</dbReference>
<evidence type="ECO:0000256" key="4">
    <source>
        <dbReference type="ARBA" id="ARBA00022840"/>
    </source>
</evidence>
<evidence type="ECO:0000256" key="3">
    <source>
        <dbReference type="ARBA" id="ARBA00022741"/>
    </source>
</evidence>
<organism evidence="7 8">
    <name type="scientific">Neolewinella antarctica</name>
    <dbReference type="NCBI Taxonomy" id="442734"/>
    <lineage>
        <taxon>Bacteria</taxon>
        <taxon>Pseudomonadati</taxon>
        <taxon>Bacteroidota</taxon>
        <taxon>Saprospiria</taxon>
        <taxon>Saprospirales</taxon>
        <taxon>Lewinellaceae</taxon>
        <taxon>Neolewinella</taxon>
    </lineage>
</organism>
<gene>
    <name evidence="7" type="ORF">GGR27_001216</name>
</gene>
<accession>A0ABX0X961</accession>